<name>A0A852ZJ61_9ACTN</name>
<keyword evidence="2" id="KW-1133">Transmembrane helix</keyword>
<feature type="region of interest" description="Disordered" evidence="1">
    <location>
        <begin position="1"/>
        <end position="22"/>
    </location>
</feature>
<sequence>MSTPESGPERSVSRSGGRTRGAGRRVSMPAVVLVVVIGVVMGVVSFVQGEILAGVLVILLMTGVAAFLLVGSRFSDTVALLGDDHHEERNVEIHRRSALITLNLVAAFVVGAAVVDFARGGAGTPWVYIAALIGGTYVVCLLVLNRRG</sequence>
<evidence type="ECO:0000313" key="4">
    <source>
        <dbReference type="Proteomes" id="UP000579605"/>
    </source>
</evidence>
<dbReference type="RefSeq" id="WP_179786274.1">
    <property type="nucleotide sequence ID" value="NZ_BAAARR010000022.1"/>
</dbReference>
<gene>
    <name evidence="3" type="ORF">F4554_001004</name>
</gene>
<feature type="transmembrane region" description="Helical" evidence="2">
    <location>
        <begin position="125"/>
        <end position="144"/>
    </location>
</feature>
<evidence type="ECO:0000256" key="2">
    <source>
        <dbReference type="SAM" id="Phobius"/>
    </source>
</evidence>
<dbReference type="Proteomes" id="UP000579605">
    <property type="component" value="Unassembled WGS sequence"/>
</dbReference>
<organism evidence="3 4">
    <name type="scientific">Actinopolymorpha rutila</name>
    <dbReference type="NCBI Taxonomy" id="446787"/>
    <lineage>
        <taxon>Bacteria</taxon>
        <taxon>Bacillati</taxon>
        <taxon>Actinomycetota</taxon>
        <taxon>Actinomycetes</taxon>
        <taxon>Propionibacteriales</taxon>
        <taxon>Actinopolymorphaceae</taxon>
        <taxon>Actinopolymorpha</taxon>
    </lineage>
</organism>
<comment type="caution">
    <text evidence="3">The sequence shown here is derived from an EMBL/GenBank/DDBJ whole genome shotgun (WGS) entry which is preliminary data.</text>
</comment>
<feature type="transmembrane region" description="Helical" evidence="2">
    <location>
        <begin position="51"/>
        <end position="70"/>
    </location>
</feature>
<evidence type="ECO:0008006" key="5">
    <source>
        <dbReference type="Google" id="ProtNLM"/>
    </source>
</evidence>
<proteinExistence type="predicted"/>
<evidence type="ECO:0000256" key="1">
    <source>
        <dbReference type="SAM" id="MobiDB-lite"/>
    </source>
</evidence>
<protein>
    <recommendedName>
        <fullName evidence="5">DUF2178 domain-containing protein</fullName>
    </recommendedName>
</protein>
<keyword evidence="2" id="KW-0472">Membrane</keyword>
<dbReference type="AlphaFoldDB" id="A0A852ZJ61"/>
<accession>A0A852ZJ61</accession>
<evidence type="ECO:0000313" key="3">
    <source>
        <dbReference type="EMBL" id="NYH88366.1"/>
    </source>
</evidence>
<dbReference type="EMBL" id="JACBZH010000001">
    <property type="protein sequence ID" value="NYH88366.1"/>
    <property type="molecule type" value="Genomic_DNA"/>
</dbReference>
<feature type="transmembrane region" description="Helical" evidence="2">
    <location>
        <begin position="26"/>
        <end position="45"/>
    </location>
</feature>
<keyword evidence="4" id="KW-1185">Reference proteome</keyword>
<keyword evidence="2" id="KW-0812">Transmembrane</keyword>
<reference evidence="3 4" key="1">
    <citation type="submission" date="2020-07" db="EMBL/GenBank/DDBJ databases">
        <title>Sequencing the genomes of 1000 actinobacteria strains.</title>
        <authorList>
            <person name="Klenk H.-P."/>
        </authorList>
    </citation>
    <scope>NUCLEOTIDE SEQUENCE [LARGE SCALE GENOMIC DNA]</scope>
    <source>
        <strain evidence="3 4">DSM 18448</strain>
    </source>
</reference>
<feature type="transmembrane region" description="Helical" evidence="2">
    <location>
        <begin position="98"/>
        <end position="119"/>
    </location>
</feature>